<dbReference type="OMA" id="VHHENET"/>
<dbReference type="RefSeq" id="XP_005773807.1">
    <property type="nucleotide sequence ID" value="XM_005773750.1"/>
</dbReference>
<dbReference type="AlphaFoldDB" id="A0A0D3JCZ3"/>
<reference evidence="1" key="2">
    <citation type="submission" date="2024-10" db="UniProtKB">
        <authorList>
            <consortium name="EnsemblProtists"/>
        </authorList>
    </citation>
    <scope>IDENTIFICATION</scope>
</reference>
<keyword evidence="2" id="KW-1185">Reference proteome</keyword>
<evidence type="ECO:0000313" key="2">
    <source>
        <dbReference type="Proteomes" id="UP000013827"/>
    </source>
</evidence>
<sequence>MNHHLPTEDASAVAAAGWRALGIDRRAAPLEAALEPTSVKADPAIDSLGDDVLSLCLAQARCGWTLAAAMQVCHAWRTVAAGEELWENAVTTRWRLATRRRSRSGKYVHGERSWREVWRVFHRRRRRPCCAALSPRAVHHALGESGRLAAWLLINHQPACRLLPPLDGCTSPRLSCKLLLQNLRPETLCLLGGGHMLLLLRDGRPLAVEQVGWCAAVPPAEPGAADASAEVGCGLISPPPLKYVLPPLHCMLMELRVHASGDMAFEPDLLEAAHALVVSLPPHGQVQCRFEGEEALWRHYEPINSSFYVHHENETV</sequence>
<accession>A0A0D3JCZ3</accession>
<dbReference type="GeneID" id="17266923"/>
<dbReference type="SUPFAM" id="SSF81383">
    <property type="entry name" value="F-box domain"/>
    <property type="match status" value="1"/>
</dbReference>
<dbReference type="InterPro" id="IPR036047">
    <property type="entry name" value="F-box-like_dom_sf"/>
</dbReference>
<evidence type="ECO:0000313" key="1">
    <source>
        <dbReference type="EnsemblProtists" id="EOD21378"/>
    </source>
</evidence>
<organism evidence="1 2">
    <name type="scientific">Emiliania huxleyi (strain CCMP1516)</name>
    <dbReference type="NCBI Taxonomy" id="280463"/>
    <lineage>
        <taxon>Eukaryota</taxon>
        <taxon>Haptista</taxon>
        <taxon>Haptophyta</taxon>
        <taxon>Prymnesiophyceae</taxon>
        <taxon>Isochrysidales</taxon>
        <taxon>Noelaerhabdaceae</taxon>
        <taxon>Emiliania</taxon>
    </lineage>
</organism>
<dbReference type="Proteomes" id="UP000013827">
    <property type="component" value="Unassembled WGS sequence"/>
</dbReference>
<dbReference type="PaxDb" id="2903-EOD21378"/>
<evidence type="ECO:0008006" key="3">
    <source>
        <dbReference type="Google" id="ProtNLM"/>
    </source>
</evidence>
<reference evidence="2" key="1">
    <citation type="journal article" date="2013" name="Nature">
        <title>Pan genome of the phytoplankton Emiliania underpins its global distribution.</title>
        <authorList>
            <person name="Read B.A."/>
            <person name="Kegel J."/>
            <person name="Klute M.J."/>
            <person name="Kuo A."/>
            <person name="Lefebvre S.C."/>
            <person name="Maumus F."/>
            <person name="Mayer C."/>
            <person name="Miller J."/>
            <person name="Monier A."/>
            <person name="Salamov A."/>
            <person name="Young J."/>
            <person name="Aguilar M."/>
            <person name="Claverie J.M."/>
            <person name="Frickenhaus S."/>
            <person name="Gonzalez K."/>
            <person name="Herman E.K."/>
            <person name="Lin Y.C."/>
            <person name="Napier J."/>
            <person name="Ogata H."/>
            <person name="Sarno A.F."/>
            <person name="Shmutz J."/>
            <person name="Schroeder D."/>
            <person name="de Vargas C."/>
            <person name="Verret F."/>
            <person name="von Dassow P."/>
            <person name="Valentin K."/>
            <person name="Van de Peer Y."/>
            <person name="Wheeler G."/>
            <person name="Dacks J.B."/>
            <person name="Delwiche C.F."/>
            <person name="Dyhrman S.T."/>
            <person name="Glockner G."/>
            <person name="John U."/>
            <person name="Richards T."/>
            <person name="Worden A.Z."/>
            <person name="Zhang X."/>
            <person name="Grigoriev I.V."/>
            <person name="Allen A.E."/>
            <person name="Bidle K."/>
            <person name="Borodovsky M."/>
            <person name="Bowler C."/>
            <person name="Brownlee C."/>
            <person name="Cock J.M."/>
            <person name="Elias M."/>
            <person name="Gladyshev V.N."/>
            <person name="Groth M."/>
            <person name="Guda C."/>
            <person name="Hadaegh A."/>
            <person name="Iglesias-Rodriguez M.D."/>
            <person name="Jenkins J."/>
            <person name="Jones B.M."/>
            <person name="Lawson T."/>
            <person name="Leese F."/>
            <person name="Lindquist E."/>
            <person name="Lobanov A."/>
            <person name="Lomsadze A."/>
            <person name="Malik S.B."/>
            <person name="Marsh M.E."/>
            <person name="Mackinder L."/>
            <person name="Mock T."/>
            <person name="Mueller-Roeber B."/>
            <person name="Pagarete A."/>
            <person name="Parker M."/>
            <person name="Probert I."/>
            <person name="Quesneville H."/>
            <person name="Raines C."/>
            <person name="Rensing S.A."/>
            <person name="Riano-Pachon D.M."/>
            <person name="Richier S."/>
            <person name="Rokitta S."/>
            <person name="Shiraiwa Y."/>
            <person name="Soanes D.M."/>
            <person name="van der Giezen M."/>
            <person name="Wahlund T.M."/>
            <person name="Williams B."/>
            <person name="Wilson W."/>
            <person name="Wolfe G."/>
            <person name="Wurch L.L."/>
        </authorList>
    </citation>
    <scope>NUCLEOTIDE SEQUENCE</scope>
</reference>
<protein>
    <recommendedName>
        <fullName evidence="3">F-box domain-containing protein</fullName>
    </recommendedName>
</protein>
<proteinExistence type="predicted"/>
<dbReference type="EnsemblProtists" id="EOD21378">
    <property type="protein sequence ID" value="EOD21378"/>
    <property type="gene ID" value="EMIHUDRAFT_368788"/>
</dbReference>
<dbReference type="HOGENOM" id="CLU_881181_0_0_1"/>
<name>A0A0D3JCZ3_EMIH1</name>
<dbReference type="KEGG" id="ehx:EMIHUDRAFT_368788"/>